<dbReference type="RefSeq" id="WP_108981712.1">
    <property type="nucleotide sequence ID" value="NZ_JAQLWY010000015.1"/>
</dbReference>
<protein>
    <submittedName>
        <fullName evidence="1">Uncharacterized protein</fullName>
    </submittedName>
</protein>
<proteinExistence type="predicted"/>
<gene>
    <name evidence="1" type="ORF">GKE97_25950</name>
</gene>
<dbReference type="EMBL" id="WKPR01000057">
    <property type="protein sequence ID" value="MSB22902.1"/>
    <property type="molecule type" value="Genomic_DNA"/>
</dbReference>
<name>A0A6I2RIE1_FLAPL</name>
<dbReference type="AlphaFoldDB" id="A0A6I2RIE1"/>
<accession>A0A6I2RIE1</accession>
<evidence type="ECO:0000313" key="1">
    <source>
        <dbReference type="EMBL" id="MSB22902.1"/>
    </source>
</evidence>
<reference evidence="1 2" key="1">
    <citation type="journal article" date="2019" name="Nat. Med.">
        <title>A library of human gut bacterial isolates paired with longitudinal multiomics data enables mechanistic microbiome research.</title>
        <authorList>
            <person name="Poyet M."/>
            <person name="Groussin M."/>
            <person name="Gibbons S.M."/>
            <person name="Avila-Pacheco J."/>
            <person name="Jiang X."/>
            <person name="Kearney S.M."/>
            <person name="Perrotta A.R."/>
            <person name="Berdy B."/>
            <person name="Zhao S."/>
            <person name="Lieberman T.D."/>
            <person name="Swanson P.K."/>
            <person name="Smith M."/>
            <person name="Roesemann S."/>
            <person name="Alexander J.E."/>
            <person name="Rich S.A."/>
            <person name="Livny J."/>
            <person name="Vlamakis H."/>
            <person name="Clish C."/>
            <person name="Bullock K."/>
            <person name="Deik A."/>
            <person name="Scott J."/>
            <person name="Pierce K.A."/>
            <person name="Xavier R.J."/>
            <person name="Alm E.J."/>
        </authorList>
    </citation>
    <scope>NUCLEOTIDE SEQUENCE [LARGE SCALE GENOMIC DNA]</scope>
    <source>
        <strain evidence="1 2">BIOML-A2</strain>
    </source>
</reference>
<dbReference type="Proteomes" id="UP000434475">
    <property type="component" value="Unassembled WGS sequence"/>
</dbReference>
<evidence type="ECO:0000313" key="2">
    <source>
        <dbReference type="Proteomes" id="UP000434475"/>
    </source>
</evidence>
<sequence>MEIRNLTPHAIHVLGEDNQVVLTLPASGVVARAATSRSCVGTVDVDGVAVPVNATSFGDVTGLPDPQPGVAFVVSAITAQAVRDRDDVFIVDDSVRDADGRIIGCRALARV</sequence>
<organism evidence="1 2">
    <name type="scientific">Flavonifractor plautii</name>
    <name type="common">Fusobacterium plautii</name>
    <dbReference type="NCBI Taxonomy" id="292800"/>
    <lineage>
        <taxon>Bacteria</taxon>
        <taxon>Bacillati</taxon>
        <taxon>Bacillota</taxon>
        <taxon>Clostridia</taxon>
        <taxon>Eubacteriales</taxon>
        <taxon>Oscillospiraceae</taxon>
        <taxon>Flavonifractor</taxon>
    </lineage>
</organism>
<comment type="caution">
    <text evidence="1">The sequence shown here is derived from an EMBL/GenBank/DDBJ whole genome shotgun (WGS) entry which is preliminary data.</text>
</comment>